<feature type="transmembrane region" description="Helical" evidence="1">
    <location>
        <begin position="208"/>
        <end position="228"/>
    </location>
</feature>
<sequence length="428" mass="49144">MNNTSNDTENMVHKMKLKSKGNTLMNPFFLFAMAFFVVLILYSLRLSEFNTILEKRLLIFLVVTILLNFILYVVFRKRWAFQINNTVINQNGLSKGYGNISVTFLLLGLAEAIYSHGLPILGQVNYKDYGMPVIHVILVCCDSFYILFLAKNFFNKNVSQRGKIVWNMIISAIPLLFALSRGTIVIILIGIAILFITSRSDRLRTRSSLMIVFLLCMGLYLFGIAGNYRMNHDYMKDENLNQSSLILSIGKANDKFENSKIPAPFFWTYIYTTSPLSNLNMNIQSVSVDSASYTPRRGTEYAVVNFLPDFISKRIYPLYTSEFNPWLVTPEFTASSALVVPYLMLGWVGLYIFMVYELMFPIVYFWLVIKIAPSYFDIAFTLVSTMYLLMPFANFFAFSALSIQLFLPFICAFFRKSKKGLSQITLKE</sequence>
<feature type="transmembrane region" description="Helical" evidence="1">
    <location>
        <begin position="129"/>
        <end position="148"/>
    </location>
</feature>
<feature type="transmembrane region" description="Helical" evidence="1">
    <location>
        <begin position="387"/>
        <end position="414"/>
    </location>
</feature>
<protein>
    <recommendedName>
        <fullName evidence="4">Oligosaccharide repeat unit polymerase</fullName>
    </recommendedName>
</protein>
<evidence type="ECO:0000256" key="1">
    <source>
        <dbReference type="SAM" id="Phobius"/>
    </source>
</evidence>
<evidence type="ECO:0008006" key="4">
    <source>
        <dbReference type="Google" id="ProtNLM"/>
    </source>
</evidence>
<proteinExistence type="predicted"/>
<feature type="transmembrane region" description="Helical" evidence="1">
    <location>
        <begin position="24"/>
        <end position="44"/>
    </location>
</feature>
<feature type="transmembrane region" description="Helical" evidence="1">
    <location>
        <begin position="342"/>
        <end position="367"/>
    </location>
</feature>
<keyword evidence="1" id="KW-0472">Membrane</keyword>
<comment type="caution">
    <text evidence="2">The sequence shown here is derived from an EMBL/GenBank/DDBJ whole genome shotgun (WGS) entry which is preliminary data.</text>
</comment>
<organism evidence="2 3">
    <name type="scientific">Lactiplantibacillus brownii</name>
    <dbReference type="NCBI Taxonomy" id="3069269"/>
    <lineage>
        <taxon>Bacteria</taxon>
        <taxon>Bacillati</taxon>
        <taxon>Bacillota</taxon>
        <taxon>Bacilli</taxon>
        <taxon>Lactobacillales</taxon>
        <taxon>Lactobacillaceae</taxon>
        <taxon>Lactiplantibacillus</taxon>
    </lineage>
</organism>
<evidence type="ECO:0000313" key="3">
    <source>
        <dbReference type="Proteomes" id="UP001227831"/>
    </source>
</evidence>
<reference evidence="2 3" key="1">
    <citation type="journal article" date="2023" name="Int. J. Syst. Evol. Microbiol.">
        <title>Lactiplantibacillus brownii sp. nov., a novel psychrotolerant species isolated from sauerkraut.</title>
        <authorList>
            <person name="Heng Y.C."/>
            <person name="Silvaraju S."/>
            <person name="Lee J.K.Y."/>
            <person name="Kittelmann S."/>
        </authorList>
    </citation>
    <scope>NUCLEOTIDE SEQUENCE [LARGE SCALE GENOMIC DNA]</scope>
    <source>
        <strain evidence="2 3">WILCCON 0030</strain>
    </source>
</reference>
<keyword evidence="1" id="KW-1133">Transmembrane helix</keyword>
<accession>A0ABU1A9W4</accession>
<dbReference type="Proteomes" id="UP001227831">
    <property type="component" value="Unassembled WGS sequence"/>
</dbReference>
<evidence type="ECO:0000313" key="2">
    <source>
        <dbReference type="EMBL" id="MDQ7937739.1"/>
    </source>
</evidence>
<name>A0ABU1A9W4_9LACO</name>
<keyword evidence="3" id="KW-1185">Reference proteome</keyword>
<dbReference type="EMBL" id="JAVCWF010000001">
    <property type="protein sequence ID" value="MDQ7937739.1"/>
    <property type="molecule type" value="Genomic_DNA"/>
</dbReference>
<dbReference type="RefSeq" id="WP_308703462.1">
    <property type="nucleotide sequence ID" value="NZ_JAVCWF010000001.1"/>
</dbReference>
<feature type="transmembrane region" description="Helical" evidence="1">
    <location>
        <begin position="96"/>
        <end position="117"/>
    </location>
</feature>
<keyword evidence="1" id="KW-0812">Transmembrane</keyword>
<feature type="transmembrane region" description="Helical" evidence="1">
    <location>
        <begin position="169"/>
        <end position="196"/>
    </location>
</feature>
<feature type="transmembrane region" description="Helical" evidence="1">
    <location>
        <begin position="56"/>
        <end position="75"/>
    </location>
</feature>
<gene>
    <name evidence="2" type="ORF">RA086_08975</name>
</gene>